<organism evidence="3 4">
    <name type="scientific">Mesorhizobium salmacidum</name>
    <dbReference type="NCBI Taxonomy" id="3015171"/>
    <lineage>
        <taxon>Bacteria</taxon>
        <taxon>Pseudomonadati</taxon>
        <taxon>Pseudomonadota</taxon>
        <taxon>Alphaproteobacteria</taxon>
        <taxon>Hyphomicrobiales</taxon>
        <taxon>Phyllobacteriaceae</taxon>
        <taxon>Mesorhizobium</taxon>
    </lineage>
</organism>
<accession>A0ABU8L6A4</accession>
<dbReference type="InterPro" id="IPR026001">
    <property type="entry name" value="Abi-like_C"/>
</dbReference>
<name>A0ABU8L6A4_9HYPH</name>
<evidence type="ECO:0000259" key="2">
    <source>
        <dbReference type="Pfam" id="PF14355"/>
    </source>
</evidence>
<keyword evidence="4" id="KW-1185">Reference proteome</keyword>
<evidence type="ECO:0000256" key="1">
    <source>
        <dbReference type="SAM" id="MobiDB-lite"/>
    </source>
</evidence>
<reference evidence="3 4" key="1">
    <citation type="submission" date="2022-12" db="EMBL/GenBank/DDBJ databases">
        <authorList>
            <person name="Muema E."/>
        </authorList>
    </citation>
    <scope>NUCLEOTIDE SEQUENCE [LARGE SCALE GENOMIC DNA]</scope>
    <source>
        <strain evidence="4">1326</strain>
    </source>
</reference>
<feature type="domain" description="Abortive infection protein-like C-terminal" evidence="2">
    <location>
        <begin position="176"/>
        <end position="237"/>
    </location>
</feature>
<evidence type="ECO:0000313" key="4">
    <source>
        <dbReference type="Proteomes" id="UP001387293"/>
    </source>
</evidence>
<comment type="caution">
    <text evidence="3">The sequence shown here is derived from an EMBL/GenBank/DDBJ whole genome shotgun (WGS) entry which is preliminary data.</text>
</comment>
<dbReference type="Proteomes" id="UP001387293">
    <property type="component" value="Unassembled WGS sequence"/>
</dbReference>
<sequence>MAPSIGLYRRAWQLEAWFKGFGVPFDASVESRLPATKTSIRGAIFLDPGDGTLLERVIESAADPRDFIAQPERHLAVVEHLNKYLLYDRLRLERAGRAMRLVEIADTAPVTSELSAMAAGIDFDTVSRDLDRALRAAADDPEIAVTAACAVIESVCRSILVELKIDFPAKQDVTGLYRAIRDSLGLDPMKEGLAPEIVNDVKAVLSGLTTTVQSIGALRTHAGSAHGKERGYRRIDARGLVVTGPLESERPNNYLPCDEKNGHPRPPWIPRRPGLSLRRRRRCYACAPGLGWPRPGCDHYPRRQ</sequence>
<dbReference type="RefSeq" id="WP_337109102.1">
    <property type="nucleotide sequence ID" value="NZ_JAPYKS010000036.1"/>
</dbReference>
<proteinExistence type="predicted"/>
<dbReference type="EMBL" id="JAPYKS010000036">
    <property type="protein sequence ID" value="MEI9412728.1"/>
    <property type="molecule type" value="Genomic_DNA"/>
</dbReference>
<protein>
    <submittedName>
        <fullName evidence="3">Abortive infection family protein</fullName>
    </submittedName>
</protein>
<evidence type="ECO:0000313" key="3">
    <source>
        <dbReference type="EMBL" id="MEI9412728.1"/>
    </source>
</evidence>
<feature type="region of interest" description="Disordered" evidence="1">
    <location>
        <begin position="251"/>
        <end position="272"/>
    </location>
</feature>
<gene>
    <name evidence="3" type="ORF">O7A60_28855</name>
</gene>
<dbReference type="Pfam" id="PF14355">
    <property type="entry name" value="Abi_C"/>
    <property type="match status" value="1"/>
</dbReference>